<dbReference type="InterPro" id="IPR024389">
    <property type="entry name" value="Gp48_T4-like"/>
</dbReference>
<dbReference type="Proteomes" id="UP000202888">
    <property type="component" value="Segment"/>
</dbReference>
<reference evidence="1 2" key="1">
    <citation type="journal article" date="2016" name="Genom Data">
        <title>Complete genome sequence of a giant Vibrio phage ValKK3 infecting Vibrio alginolyticus.</title>
        <authorList>
            <person name="Lal T.M."/>
            <person name="Sano M."/>
            <person name="Hatai K."/>
            <person name="Ransangan J."/>
        </authorList>
    </citation>
    <scope>NUCLEOTIDE SEQUENCE [LARGE SCALE GENOMIC DNA]</scope>
</reference>
<dbReference type="RefSeq" id="YP_009201415.1">
    <property type="nucleotide sequence ID" value="NC_028829.1"/>
</dbReference>
<sequence>MKMSLTSTIAAKSSTLVETISGGVQSTTQELSTGEDVTKLGRDSNNVALTYPLNLGAESGHPNFFIFRAYDLAHTTKQHYTDMRSSFTAAQTENEQSGEVPSELKATLALYAPNIVEEVSHEYDKTPTSVLNDFLASAASAAGSDTVSEGVDRGKRAVATAAGATLAQIKRSFIQSNAAGQLEKNSSVVTDNVTVTAYKGTAQRTQTMVYQFHPKSLDELKVVAEIIKTFYGLSLPVKGQIDSQLLDTGTANLGSGFAAGFAKYATLLKTPPVWMIEEVSDTDATRYTPRFIFGPAGITSVKLNRTPDQYWRTFRGTAGDPAGIELEITFSELIPLDRAMYQRDLNSNVRGYDSGTQTASGSNTNSGSFFGDIEGLIK</sequence>
<dbReference type="Pfam" id="PF11091">
    <property type="entry name" value="T4_tail_cap"/>
    <property type="match status" value="1"/>
</dbReference>
<accession>A0A0D4DC58</accession>
<proteinExistence type="predicted"/>
<name>A0A0D4DC58_9CAUD</name>
<keyword evidence="2" id="KW-1185">Reference proteome</keyword>
<protein>
    <submittedName>
        <fullName evidence="1">Baseplate tail tube cap</fullName>
    </submittedName>
</protein>
<dbReference type="OrthoDB" id="6501at10239"/>
<dbReference type="KEGG" id="vg:26628638"/>
<organism evidence="1 2">
    <name type="scientific">Vibrio phage ValKK3</name>
    <dbReference type="NCBI Taxonomy" id="1610855"/>
    <lineage>
        <taxon>Viruses</taxon>
        <taxon>Duplodnaviria</taxon>
        <taxon>Heunggongvirae</taxon>
        <taxon>Uroviricota</taxon>
        <taxon>Caudoviricetes</taxon>
        <taxon>Pantevenvirales</taxon>
        <taxon>Straboviridae</taxon>
        <taxon>Schizotequatrovirus</taxon>
        <taxon>Schizotequatrovirus valkk3</taxon>
    </lineage>
</organism>
<evidence type="ECO:0000313" key="1">
    <source>
        <dbReference type="EMBL" id="AJT61153.1"/>
    </source>
</evidence>
<dbReference type="GeneID" id="26628638"/>
<dbReference type="EMBL" id="KP671755">
    <property type="protein sequence ID" value="AJT61153.1"/>
    <property type="molecule type" value="Genomic_DNA"/>
</dbReference>
<evidence type="ECO:0000313" key="2">
    <source>
        <dbReference type="Proteomes" id="UP000202888"/>
    </source>
</evidence>